<dbReference type="Gene3D" id="3.40.50.2000">
    <property type="entry name" value="Glycogen Phosphorylase B"/>
    <property type="match status" value="2"/>
</dbReference>
<reference evidence="3" key="1">
    <citation type="journal article" date="2019" name="Int. J. Syst. Evol. Microbiol.">
        <title>The Global Catalogue of Microorganisms (GCM) 10K type strain sequencing project: providing services to taxonomists for standard genome sequencing and annotation.</title>
        <authorList>
            <consortium name="The Broad Institute Genomics Platform"/>
            <consortium name="The Broad Institute Genome Sequencing Center for Infectious Disease"/>
            <person name="Wu L."/>
            <person name="Ma J."/>
        </authorList>
    </citation>
    <scope>NUCLEOTIDE SEQUENCE [LARGE SCALE GENOMIC DNA]</scope>
    <source>
        <strain evidence="3">JCM 17452</strain>
    </source>
</reference>
<evidence type="ECO:0000259" key="1">
    <source>
        <dbReference type="Pfam" id="PF00534"/>
    </source>
</evidence>
<sequence>MKKRLLYIGNKLGHKSANISSINYLGQLFENEDYYLFYASSKANKFFRLIDMLWACFKHRHDVDYVLIDTYSTQNFYYALFVSQLCMFLKLKYIPILHGGNLPDRLKNTPKLSKLIFNNAYKNVAPSKYLKIGFEKFGYENITHIPNTIEIKNYQFENRDFEHVNLLWVRSFSNIYNPELAIKIFASLNREGISSTLCMVGPDAEGSLNEVQKLADDLNVDVKFTGKLSKVEWIKLSKDYNIFINTTNFDNMPVSIIEAMALGLPIISTNVGGMPFMIENGVDGILVEPNSEENFVKAIKCVINDPDNALKMTCRAREKVEKFDWSHVKKQWKSILT</sequence>
<organism evidence="2 3">
    <name type="scientific">Hyunsoonleella aestuarii</name>
    <dbReference type="NCBI Taxonomy" id="912802"/>
    <lineage>
        <taxon>Bacteria</taxon>
        <taxon>Pseudomonadati</taxon>
        <taxon>Bacteroidota</taxon>
        <taxon>Flavobacteriia</taxon>
        <taxon>Flavobacteriales</taxon>
        <taxon>Flavobacteriaceae</taxon>
    </lineage>
</organism>
<keyword evidence="3" id="KW-1185">Reference proteome</keyword>
<dbReference type="Proteomes" id="UP001500027">
    <property type="component" value="Unassembled WGS sequence"/>
</dbReference>
<name>A0ABP8E716_9FLAO</name>
<dbReference type="EMBL" id="BAABAV010000001">
    <property type="protein sequence ID" value="GAA4267977.1"/>
    <property type="molecule type" value="Genomic_DNA"/>
</dbReference>
<dbReference type="CDD" id="cd03801">
    <property type="entry name" value="GT4_PimA-like"/>
    <property type="match status" value="1"/>
</dbReference>
<gene>
    <name evidence="2" type="ORF">GCM10022257_00780</name>
</gene>
<protein>
    <submittedName>
        <fullName evidence="2">Glycosyltransferase</fullName>
    </submittedName>
</protein>
<dbReference type="Pfam" id="PF00534">
    <property type="entry name" value="Glycos_transf_1"/>
    <property type="match status" value="1"/>
</dbReference>
<feature type="domain" description="Glycosyl transferase family 1" evidence="1">
    <location>
        <begin position="166"/>
        <end position="318"/>
    </location>
</feature>
<evidence type="ECO:0000313" key="3">
    <source>
        <dbReference type="Proteomes" id="UP001500027"/>
    </source>
</evidence>
<comment type="caution">
    <text evidence="2">The sequence shown here is derived from an EMBL/GenBank/DDBJ whole genome shotgun (WGS) entry which is preliminary data.</text>
</comment>
<evidence type="ECO:0000313" key="2">
    <source>
        <dbReference type="EMBL" id="GAA4267977.1"/>
    </source>
</evidence>
<dbReference type="InterPro" id="IPR001296">
    <property type="entry name" value="Glyco_trans_1"/>
</dbReference>
<dbReference type="RefSeq" id="WP_139002027.1">
    <property type="nucleotide sequence ID" value="NZ_BAABAV010000001.1"/>
</dbReference>
<dbReference type="PANTHER" id="PTHR12526">
    <property type="entry name" value="GLYCOSYLTRANSFERASE"/>
    <property type="match status" value="1"/>
</dbReference>
<proteinExistence type="predicted"/>
<dbReference type="SUPFAM" id="SSF53756">
    <property type="entry name" value="UDP-Glycosyltransferase/glycogen phosphorylase"/>
    <property type="match status" value="1"/>
</dbReference>
<accession>A0ABP8E716</accession>
<dbReference type="PANTHER" id="PTHR12526:SF630">
    <property type="entry name" value="GLYCOSYLTRANSFERASE"/>
    <property type="match status" value="1"/>
</dbReference>